<sequence>MPGDVPRSGNVDRIGGEVERTWGAAGVPVDSPGAGEAPAQPGPEAA</sequence>
<organism evidence="2 3">
    <name type="scientific">Deinococcus budaensis</name>
    <dbReference type="NCBI Taxonomy" id="1665626"/>
    <lineage>
        <taxon>Bacteria</taxon>
        <taxon>Thermotogati</taxon>
        <taxon>Deinococcota</taxon>
        <taxon>Deinococci</taxon>
        <taxon>Deinococcales</taxon>
        <taxon>Deinococcaceae</taxon>
        <taxon>Deinococcus</taxon>
    </lineage>
</organism>
<dbReference type="AlphaFoldDB" id="A0A7W8GG94"/>
<gene>
    <name evidence="2" type="ORF">HNQ09_002237</name>
</gene>
<name>A0A7W8GG94_9DEIO</name>
<feature type="compositionally biased region" description="Low complexity" evidence="1">
    <location>
        <begin position="32"/>
        <end position="46"/>
    </location>
</feature>
<dbReference type="Proteomes" id="UP000525389">
    <property type="component" value="Unassembled WGS sequence"/>
</dbReference>
<reference evidence="2 3" key="1">
    <citation type="submission" date="2020-08" db="EMBL/GenBank/DDBJ databases">
        <title>Genomic Encyclopedia of Type Strains, Phase IV (KMG-IV): sequencing the most valuable type-strain genomes for metagenomic binning, comparative biology and taxonomic classification.</title>
        <authorList>
            <person name="Goeker M."/>
        </authorList>
    </citation>
    <scope>NUCLEOTIDE SEQUENCE [LARGE SCALE GENOMIC DNA]</scope>
    <source>
        <strain evidence="2 3">DSM 101791</strain>
    </source>
</reference>
<dbReference type="RefSeq" id="WP_184029081.1">
    <property type="nucleotide sequence ID" value="NZ_JACHFN010000007.1"/>
</dbReference>
<feature type="region of interest" description="Disordered" evidence="1">
    <location>
        <begin position="1"/>
        <end position="46"/>
    </location>
</feature>
<comment type="caution">
    <text evidence="2">The sequence shown here is derived from an EMBL/GenBank/DDBJ whole genome shotgun (WGS) entry which is preliminary data.</text>
</comment>
<dbReference type="EMBL" id="JACHFN010000007">
    <property type="protein sequence ID" value="MBB5234794.1"/>
    <property type="molecule type" value="Genomic_DNA"/>
</dbReference>
<evidence type="ECO:0000256" key="1">
    <source>
        <dbReference type="SAM" id="MobiDB-lite"/>
    </source>
</evidence>
<protein>
    <submittedName>
        <fullName evidence="2">Uncharacterized protein</fullName>
    </submittedName>
</protein>
<proteinExistence type="predicted"/>
<evidence type="ECO:0000313" key="3">
    <source>
        <dbReference type="Proteomes" id="UP000525389"/>
    </source>
</evidence>
<accession>A0A7W8GG94</accession>
<keyword evidence="3" id="KW-1185">Reference proteome</keyword>
<evidence type="ECO:0000313" key="2">
    <source>
        <dbReference type="EMBL" id="MBB5234794.1"/>
    </source>
</evidence>